<evidence type="ECO:0000256" key="1">
    <source>
        <dbReference type="SAM" id="SignalP"/>
    </source>
</evidence>
<keyword evidence="1" id="KW-0732">Signal</keyword>
<dbReference type="PATRIC" id="fig|1702214.3.peg.1755"/>
<reference evidence="3" key="1">
    <citation type="submission" date="2015-08" db="EMBL/GenBank/DDBJ databases">
        <title>Candidatus Bacteriodes Periocalifornicus.</title>
        <authorList>
            <person name="McLean J.S."/>
            <person name="Kelley S."/>
        </authorList>
    </citation>
    <scope>NUCLEOTIDE SEQUENCE [LARGE SCALE GENOMIC DNA]</scope>
    <source>
        <strain evidence="3">12B</strain>
    </source>
</reference>
<dbReference type="Proteomes" id="UP000054172">
    <property type="component" value="Unassembled WGS sequence"/>
</dbReference>
<protein>
    <recommendedName>
        <fullName evidence="2">MoaF-like domain-containing protein</fullName>
    </recommendedName>
</protein>
<evidence type="ECO:0000313" key="4">
    <source>
        <dbReference type="Proteomes" id="UP000054172"/>
    </source>
</evidence>
<proteinExistence type="predicted"/>
<evidence type="ECO:0000313" key="3">
    <source>
        <dbReference type="EMBL" id="KQM08258.1"/>
    </source>
</evidence>
<dbReference type="Pfam" id="PF22036">
    <property type="entry name" value="MoaF_like"/>
    <property type="match status" value="1"/>
</dbReference>
<feature type="domain" description="MoaF-like" evidence="2">
    <location>
        <begin position="48"/>
        <end position="133"/>
    </location>
</feature>
<organism evidence="3 4">
    <name type="scientific">Candidatus [Bacteroides] periocalifornicus</name>
    <dbReference type="NCBI Taxonomy" id="1702214"/>
    <lineage>
        <taxon>Bacteria</taxon>
        <taxon>Pseudomonadati</taxon>
        <taxon>Bacteroidota</taxon>
    </lineage>
</organism>
<sequence>MTKSCNSLRAFILMLGAVVFLASCNGTQPNGNSDALLENTMGDSLELIGKTLLLKYSTGMMAEVSYTSPSTVHWVTLENGQATGEGDEAMDYQRLSGYQFFLSWIEADGTSVSQVVDLKGLTVTAFLTFADENGRGGRGSQLLQGGVELK</sequence>
<accession>A0A0Q4B2W9</accession>
<evidence type="ECO:0000259" key="2">
    <source>
        <dbReference type="Pfam" id="PF22036"/>
    </source>
</evidence>
<feature type="signal peptide" evidence="1">
    <location>
        <begin position="1"/>
        <end position="22"/>
    </location>
</feature>
<gene>
    <name evidence="3" type="ORF">AL399_08295</name>
</gene>
<dbReference type="PROSITE" id="PS51257">
    <property type="entry name" value="PROKAR_LIPOPROTEIN"/>
    <property type="match status" value="1"/>
</dbReference>
<dbReference type="Gene3D" id="2.40.128.20">
    <property type="match status" value="1"/>
</dbReference>
<keyword evidence="4" id="KW-1185">Reference proteome</keyword>
<name>A0A0Q4B2W9_9BACT</name>
<dbReference type="EMBL" id="LIIK01000051">
    <property type="protein sequence ID" value="KQM08258.1"/>
    <property type="molecule type" value="Genomic_DNA"/>
</dbReference>
<feature type="chain" id="PRO_5006212447" description="MoaF-like domain-containing protein" evidence="1">
    <location>
        <begin position="23"/>
        <end position="150"/>
    </location>
</feature>
<dbReference type="InterPro" id="IPR053892">
    <property type="entry name" value="MoaF-like"/>
</dbReference>
<comment type="caution">
    <text evidence="3">The sequence shown here is derived from an EMBL/GenBank/DDBJ whole genome shotgun (WGS) entry which is preliminary data.</text>
</comment>
<dbReference type="AlphaFoldDB" id="A0A0Q4B2W9"/>
<dbReference type="STRING" id="1702214.AL399_08295"/>
<dbReference type="InterPro" id="IPR012674">
    <property type="entry name" value="Calycin"/>
</dbReference>